<feature type="compositionally biased region" description="Basic and acidic residues" evidence="1">
    <location>
        <begin position="577"/>
        <end position="594"/>
    </location>
</feature>
<accession>A0A4E0R7L7</accession>
<evidence type="ECO:0000256" key="1">
    <source>
        <dbReference type="SAM" id="MobiDB-lite"/>
    </source>
</evidence>
<feature type="domain" description="DUF5743" evidence="2">
    <location>
        <begin position="42"/>
        <end position="337"/>
    </location>
</feature>
<evidence type="ECO:0000313" key="4">
    <source>
        <dbReference type="Proteomes" id="UP000230066"/>
    </source>
</evidence>
<dbReference type="InterPro" id="IPR044041">
    <property type="entry name" value="DUF5743"/>
</dbReference>
<feature type="compositionally biased region" description="Polar residues" evidence="1">
    <location>
        <begin position="433"/>
        <end position="443"/>
    </location>
</feature>
<feature type="compositionally biased region" description="Polar residues" evidence="1">
    <location>
        <begin position="495"/>
        <end position="508"/>
    </location>
</feature>
<feature type="compositionally biased region" description="Polar residues" evidence="1">
    <location>
        <begin position="766"/>
        <end position="783"/>
    </location>
</feature>
<sequence length="1026" mass="112455">MSSDIFPTVDYPPMIRGSLRLMLQLKDAFLASFNMVEEYRDQLLVCQRGFARDLVVYQLTQGLAGINRLREDLANVEAQGQQRMYRNEALRRFLLDRYSLTGGPDYSASGVGVVSRLDGSDPNRSGTGTAVLSSAIPPPVSAPDSVDAALHGGLDNFAGKVDVDMLQVPEEIDLANTTTETGAHLLPVVDFYRSLYFLQMHFQLIMCQAANYAMPVVTRSMSLAERAFSWPTMPSFGLATNSGSMKDRLLEINTEVVQIAHRLLGCLALVRDKIARDKVIESYFFQHTAAQESVRRSLLRNLQAQRIYIDVLESQNDRLAGIAIKLDPNFAKTQDFVVMTGPGMSFRPPPASPGDSSKVPDTGLNHDNHGSRYPRATISSSDTGPNGPALKSSVSAQSALDPIISKASSERTGSKPQFVALGESADNIDVRTSDPQSEGTPKQQDIELRRSSGSGEKQSELVVQQIGPEPRRSSGSSRRQSEQYIQLNEPELKRSSGSGERQSETNLQPVEPELRSRSSSGKQSDQYIQPIGPELRKSSGSSKEPSEPDVQPNELEIRRSSGSGGNQGELDVQPNETDERPNEPGSRRSSRSDDQQSGLDVQATDMNFSASGGGPPAIWIQQGTVTSSRPEVSRRMDRRPIVDVELTRRLEPVRGNARAVEELLIGVDSVASGIGRPGTGVGEHIPTPSFLNTEHYVTSIVDDVMGSTPQDIGTKMSATPKNNLLLTRYQALNGTPNLRTPSTKFSQAEMLTPTISVEQHAVTVNSPNSLISPRNSATPSSLLASGGREPPQGMNQEAHNAYYESRKRFKDGEQTSLARSTEEHSADVPDTDLTDNTFSGLTPRMKRNNVQAEQEQPTVVYQHPMDPTFDTNVNASDLILPKIFPRNRHYVKNKNSPPVRSSSTSAIKSSGGTKPLVDASPKIFYAEQHHLRPTDHTEPWPEAGSNDQGSIQPVQLVGTKECGGTCVPDWISRRGLKDNKPEDLLEEPKRSALSKAMMTHRFRLVETILQADEERLEDLIALLLKD</sequence>
<evidence type="ECO:0000313" key="3">
    <source>
        <dbReference type="EMBL" id="THD24689.1"/>
    </source>
</evidence>
<protein>
    <recommendedName>
        <fullName evidence="2">DUF5743 domain-containing protein</fullName>
    </recommendedName>
</protein>
<feature type="region of interest" description="Disordered" evidence="1">
    <location>
        <begin position="889"/>
        <end position="914"/>
    </location>
</feature>
<proteinExistence type="predicted"/>
<organism evidence="3 4">
    <name type="scientific">Fasciola hepatica</name>
    <name type="common">Liver fluke</name>
    <dbReference type="NCBI Taxonomy" id="6192"/>
    <lineage>
        <taxon>Eukaryota</taxon>
        <taxon>Metazoa</taxon>
        <taxon>Spiralia</taxon>
        <taxon>Lophotrochozoa</taxon>
        <taxon>Platyhelminthes</taxon>
        <taxon>Trematoda</taxon>
        <taxon>Digenea</taxon>
        <taxon>Plagiorchiida</taxon>
        <taxon>Echinostomata</taxon>
        <taxon>Echinostomatoidea</taxon>
        <taxon>Fasciolidae</taxon>
        <taxon>Fasciola</taxon>
    </lineage>
</organism>
<dbReference type="Proteomes" id="UP000230066">
    <property type="component" value="Unassembled WGS sequence"/>
</dbReference>
<feature type="compositionally biased region" description="Low complexity" evidence="1">
    <location>
        <begin position="901"/>
        <end position="914"/>
    </location>
</feature>
<dbReference type="AlphaFoldDB" id="A0A4E0R7L7"/>
<name>A0A4E0R7L7_FASHE</name>
<dbReference type="Pfam" id="PF19014">
    <property type="entry name" value="DUF5743"/>
    <property type="match status" value="1"/>
</dbReference>
<feature type="region of interest" description="Disordered" evidence="1">
    <location>
        <begin position="766"/>
        <end position="795"/>
    </location>
</feature>
<feature type="compositionally biased region" description="Polar residues" evidence="1">
    <location>
        <begin position="621"/>
        <end position="630"/>
    </location>
</feature>
<comment type="caution">
    <text evidence="3">The sequence shown here is derived from an EMBL/GenBank/DDBJ whole genome shotgun (WGS) entry which is preliminary data.</text>
</comment>
<dbReference type="EMBL" id="JXXN02001475">
    <property type="protein sequence ID" value="THD24689.1"/>
    <property type="molecule type" value="Genomic_DNA"/>
</dbReference>
<feature type="region of interest" description="Disordered" evidence="1">
    <location>
        <begin position="341"/>
        <end position="632"/>
    </location>
</feature>
<feature type="region of interest" description="Disordered" evidence="1">
    <location>
        <begin position="809"/>
        <end position="835"/>
    </location>
</feature>
<gene>
    <name evidence="3" type="ORF">D915_004334</name>
</gene>
<evidence type="ECO:0000259" key="2">
    <source>
        <dbReference type="Pfam" id="PF19014"/>
    </source>
</evidence>
<reference evidence="3" key="1">
    <citation type="submission" date="2019-03" db="EMBL/GenBank/DDBJ databases">
        <title>Improved annotation for the trematode Fasciola hepatica.</title>
        <authorList>
            <person name="Choi Y.-J."/>
            <person name="Martin J."/>
            <person name="Mitreva M."/>
        </authorList>
    </citation>
    <scope>NUCLEOTIDE SEQUENCE [LARGE SCALE GENOMIC DNA]</scope>
</reference>
<keyword evidence="4" id="KW-1185">Reference proteome</keyword>
<feature type="compositionally biased region" description="Polar residues" evidence="1">
    <location>
        <begin position="517"/>
        <end position="527"/>
    </location>
</feature>